<gene>
    <name evidence="1" type="ordered locus">Deipe_2073</name>
</gene>
<accession>L0A2A0</accession>
<organism evidence="1 2">
    <name type="scientific">Deinococcus peraridilitoris (strain DSM 19664 / LMG 22246 / CIP 109416 / KR-200)</name>
    <dbReference type="NCBI Taxonomy" id="937777"/>
    <lineage>
        <taxon>Bacteria</taxon>
        <taxon>Thermotogati</taxon>
        <taxon>Deinococcota</taxon>
        <taxon>Deinococci</taxon>
        <taxon>Deinococcales</taxon>
        <taxon>Deinococcaceae</taxon>
        <taxon>Deinococcus</taxon>
    </lineage>
</organism>
<protein>
    <submittedName>
        <fullName evidence="1">Uncharacterized protein</fullName>
    </submittedName>
</protein>
<dbReference type="HOGENOM" id="CLU_1945228_0_0_0"/>
<sequence length="129" mass="13526">MITTAQLQSLTRPQLKRVFEALGNDLLIVRPTTTVNADGFDSPGVEVSAIVRGLLLPISTDRRVKLAATGGQLAIPAFEALLPHDAPVTEPGFVIRLAGVNYYPTADAIDEGSQGVLLVVPLAAPGNRG</sequence>
<name>L0A2A0_DEIPD</name>
<reference evidence="2" key="1">
    <citation type="submission" date="2012-03" db="EMBL/GenBank/DDBJ databases">
        <title>Complete sequence of chromosome of Deinococcus peraridilitoris DSM 19664.</title>
        <authorList>
            <person name="Lucas S."/>
            <person name="Copeland A."/>
            <person name="Lapidus A."/>
            <person name="Glavina del Rio T."/>
            <person name="Dalin E."/>
            <person name="Tice H."/>
            <person name="Bruce D."/>
            <person name="Goodwin L."/>
            <person name="Pitluck S."/>
            <person name="Peters L."/>
            <person name="Mikhailova N."/>
            <person name="Lu M."/>
            <person name="Kyrpides N."/>
            <person name="Mavromatis K."/>
            <person name="Ivanova N."/>
            <person name="Brettin T."/>
            <person name="Detter J.C."/>
            <person name="Han C."/>
            <person name="Larimer F."/>
            <person name="Land M."/>
            <person name="Hauser L."/>
            <person name="Markowitz V."/>
            <person name="Cheng J.-F."/>
            <person name="Hugenholtz P."/>
            <person name="Woyke T."/>
            <person name="Wu D."/>
            <person name="Pukall R."/>
            <person name="Steenblock K."/>
            <person name="Brambilla E."/>
            <person name="Klenk H.-P."/>
            <person name="Eisen J.A."/>
        </authorList>
    </citation>
    <scope>NUCLEOTIDE SEQUENCE [LARGE SCALE GENOMIC DNA]</scope>
    <source>
        <strain evidence="2">DSM 19664 / LMG 22246 / CIP 109416 / KR-200</strain>
    </source>
</reference>
<dbReference type="RefSeq" id="WP_015235874.1">
    <property type="nucleotide sequence ID" value="NC_019793.1"/>
</dbReference>
<dbReference type="PATRIC" id="fig|937777.3.peg.2083"/>
<keyword evidence="2" id="KW-1185">Reference proteome</keyword>
<proteinExistence type="predicted"/>
<dbReference type="AlphaFoldDB" id="L0A2A0"/>
<dbReference type="STRING" id="937777.Deipe_2073"/>
<dbReference type="OrthoDB" id="72170at2"/>
<evidence type="ECO:0000313" key="2">
    <source>
        <dbReference type="Proteomes" id="UP000010467"/>
    </source>
</evidence>
<evidence type="ECO:0000313" key="1">
    <source>
        <dbReference type="EMBL" id="AFZ67569.1"/>
    </source>
</evidence>
<dbReference type="Proteomes" id="UP000010467">
    <property type="component" value="Chromosome"/>
</dbReference>
<dbReference type="KEGG" id="dpd:Deipe_2073"/>
<dbReference type="EMBL" id="CP003382">
    <property type="protein sequence ID" value="AFZ67569.1"/>
    <property type="molecule type" value="Genomic_DNA"/>
</dbReference>